<keyword evidence="3" id="KW-0862">Zinc</keyword>
<dbReference type="InterPro" id="IPR001628">
    <property type="entry name" value="Znf_hrmn_rcpt"/>
</dbReference>
<keyword evidence="1" id="KW-0479">Metal-binding</keyword>
<evidence type="ECO:0000256" key="6">
    <source>
        <dbReference type="ARBA" id="ARBA00023163"/>
    </source>
</evidence>
<dbReference type="Proteomes" id="UP000054047">
    <property type="component" value="Unassembled WGS sequence"/>
</dbReference>
<reference evidence="8 9" key="1">
    <citation type="submission" date="2013-12" db="EMBL/GenBank/DDBJ databases">
        <title>Draft genome of the parsitic nematode Ancylostoma duodenale.</title>
        <authorList>
            <person name="Mitreva M."/>
        </authorList>
    </citation>
    <scope>NUCLEOTIDE SEQUENCE [LARGE SCALE GENOMIC DNA]</scope>
    <source>
        <strain evidence="8 9">Zhejiang</strain>
    </source>
</reference>
<accession>A0A0C2GRD4</accession>
<dbReference type="EMBL" id="KN731849">
    <property type="protein sequence ID" value="KIH59546.1"/>
    <property type="molecule type" value="Genomic_DNA"/>
</dbReference>
<protein>
    <recommendedName>
        <fullName evidence="7">Nuclear receptor domain-containing protein</fullName>
    </recommendedName>
</protein>
<evidence type="ECO:0000256" key="3">
    <source>
        <dbReference type="ARBA" id="ARBA00022833"/>
    </source>
</evidence>
<sequence length="91" mass="10083">MRIDCLELEEEIRKKRVLGNETIMTLLPSFFLRCLPTSPSPPASASTSDGVVADCVVCGDKSSGKHYGQFSYQFEDRSPMPVGDRRTVLLT</sequence>
<name>A0A0C2GRD4_9BILA</name>
<evidence type="ECO:0000256" key="4">
    <source>
        <dbReference type="ARBA" id="ARBA00023015"/>
    </source>
</evidence>
<feature type="domain" description="Nuclear receptor" evidence="7">
    <location>
        <begin position="54"/>
        <end position="71"/>
    </location>
</feature>
<evidence type="ECO:0000256" key="2">
    <source>
        <dbReference type="ARBA" id="ARBA00022771"/>
    </source>
</evidence>
<keyword evidence="6" id="KW-0804">Transcription</keyword>
<keyword evidence="9" id="KW-1185">Reference proteome</keyword>
<gene>
    <name evidence="8" type="ORF">ANCDUO_10216</name>
</gene>
<keyword evidence="2" id="KW-0863">Zinc-finger</keyword>
<organism evidence="8 9">
    <name type="scientific">Ancylostoma duodenale</name>
    <dbReference type="NCBI Taxonomy" id="51022"/>
    <lineage>
        <taxon>Eukaryota</taxon>
        <taxon>Metazoa</taxon>
        <taxon>Ecdysozoa</taxon>
        <taxon>Nematoda</taxon>
        <taxon>Chromadorea</taxon>
        <taxon>Rhabditida</taxon>
        <taxon>Rhabditina</taxon>
        <taxon>Rhabditomorpha</taxon>
        <taxon>Strongyloidea</taxon>
        <taxon>Ancylostomatidae</taxon>
        <taxon>Ancylostomatinae</taxon>
        <taxon>Ancylostoma</taxon>
    </lineage>
</organism>
<dbReference type="GO" id="GO:0043565">
    <property type="term" value="F:sequence-specific DNA binding"/>
    <property type="evidence" value="ECO:0007669"/>
    <property type="project" value="InterPro"/>
</dbReference>
<evidence type="ECO:0000313" key="8">
    <source>
        <dbReference type="EMBL" id="KIH59546.1"/>
    </source>
</evidence>
<dbReference type="AlphaFoldDB" id="A0A0C2GRD4"/>
<dbReference type="GO" id="GO:0008270">
    <property type="term" value="F:zinc ion binding"/>
    <property type="evidence" value="ECO:0007669"/>
    <property type="project" value="UniProtKB-KW"/>
</dbReference>
<evidence type="ECO:0000259" key="7">
    <source>
        <dbReference type="Pfam" id="PF00105"/>
    </source>
</evidence>
<dbReference type="GO" id="GO:0003700">
    <property type="term" value="F:DNA-binding transcription factor activity"/>
    <property type="evidence" value="ECO:0007669"/>
    <property type="project" value="InterPro"/>
</dbReference>
<proteinExistence type="predicted"/>
<evidence type="ECO:0000256" key="5">
    <source>
        <dbReference type="ARBA" id="ARBA00023125"/>
    </source>
</evidence>
<dbReference type="Pfam" id="PF00105">
    <property type="entry name" value="zf-C4"/>
    <property type="match status" value="1"/>
</dbReference>
<keyword evidence="4" id="KW-0805">Transcription regulation</keyword>
<evidence type="ECO:0000313" key="9">
    <source>
        <dbReference type="Proteomes" id="UP000054047"/>
    </source>
</evidence>
<evidence type="ECO:0000256" key="1">
    <source>
        <dbReference type="ARBA" id="ARBA00022723"/>
    </source>
</evidence>
<keyword evidence="5" id="KW-0238">DNA-binding</keyword>